<feature type="domain" description="Fibronectin type-III" evidence="1">
    <location>
        <begin position="549"/>
        <end position="643"/>
    </location>
</feature>
<reference evidence="2" key="2">
    <citation type="journal article" date="2021" name="PeerJ">
        <title>Extensive microbial diversity within the chicken gut microbiome revealed by metagenomics and culture.</title>
        <authorList>
            <person name="Gilroy R."/>
            <person name="Ravi A."/>
            <person name="Getino M."/>
            <person name="Pursley I."/>
            <person name="Horton D.L."/>
            <person name="Alikhan N.F."/>
            <person name="Baker D."/>
            <person name="Gharbi K."/>
            <person name="Hall N."/>
            <person name="Watson M."/>
            <person name="Adriaenssens E.M."/>
            <person name="Foster-Nyarko E."/>
            <person name="Jarju S."/>
            <person name="Secka A."/>
            <person name="Antonio M."/>
            <person name="Oren A."/>
            <person name="Chaudhuri R.R."/>
            <person name="La Ragione R."/>
            <person name="Hildebrand F."/>
            <person name="Pallen M.J."/>
        </authorList>
    </citation>
    <scope>NUCLEOTIDE SEQUENCE</scope>
    <source>
        <strain evidence="2">B3-2255</strain>
    </source>
</reference>
<evidence type="ECO:0000313" key="2">
    <source>
        <dbReference type="EMBL" id="MBO8481071.1"/>
    </source>
</evidence>
<gene>
    <name evidence="2" type="ORF">IAC87_00810</name>
</gene>
<protein>
    <submittedName>
        <fullName evidence="2">M6 family metalloprotease domain-containing protein</fullName>
    </submittedName>
</protein>
<dbReference type="NCBIfam" id="TIGR03296">
    <property type="entry name" value="M6dom_TIGR03296"/>
    <property type="match status" value="1"/>
</dbReference>
<dbReference type="GO" id="GO:0006508">
    <property type="term" value="P:proteolysis"/>
    <property type="evidence" value="ECO:0007669"/>
    <property type="project" value="InterPro"/>
</dbReference>
<dbReference type="Proteomes" id="UP000823772">
    <property type="component" value="Unassembled WGS sequence"/>
</dbReference>
<dbReference type="GO" id="GO:0008237">
    <property type="term" value="F:metallopeptidase activity"/>
    <property type="evidence" value="ECO:0007669"/>
    <property type="project" value="UniProtKB-KW"/>
</dbReference>
<organism evidence="2 3">
    <name type="scientific">Candidatus Merdivivens faecigallinarum</name>
    <dbReference type="NCBI Taxonomy" id="2840871"/>
    <lineage>
        <taxon>Bacteria</taxon>
        <taxon>Pseudomonadati</taxon>
        <taxon>Bacteroidota</taxon>
        <taxon>Bacteroidia</taxon>
        <taxon>Bacteroidales</taxon>
        <taxon>Muribaculaceae</taxon>
        <taxon>Muribaculaceae incertae sedis</taxon>
        <taxon>Candidatus Merdivivens</taxon>
    </lineage>
</organism>
<accession>A0A9D9IZJ8</accession>
<reference evidence="2" key="1">
    <citation type="submission" date="2020-10" db="EMBL/GenBank/DDBJ databases">
        <authorList>
            <person name="Gilroy R."/>
        </authorList>
    </citation>
    <scope>NUCLEOTIDE SEQUENCE</scope>
    <source>
        <strain evidence="2">B3-2255</strain>
    </source>
</reference>
<proteinExistence type="predicted"/>
<comment type="caution">
    <text evidence="2">The sequence shown here is derived from an EMBL/GenBank/DDBJ whole genome shotgun (WGS) entry which is preliminary data.</text>
</comment>
<dbReference type="InterPro" id="IPR003961">
    <property type="entry name" value="FN3_dom"/>
</dbReference>
<dbReference type="AlphaFoldDB" id="A0A9D9IZJ8"/>
<dbReference type="Pfam" id="PF05547">
    <property type="entry name" value="Peptidase_M6"/>
    <property type="match status" value="1"/>
</dbReference>
<keyword evidence="2" id="KW-0378">Hydrolase</keyword>
<name>A0A9D9IZJ8_9BACT</name>
<dbReference type="EMBL" id="JADILY010000015">
    <property type="protein sequence ID" value="MBO8481071.1"/>
    <property type="molecule type" value="Genomic_DNA"/>
</dbReference>
<dbReference type="InterPro" id="IPR013783">
    <property type="entry name" value="Ig-like_fold"/>
</dbReference>
<dbReference type="PANTHER" id="PTHR41775">
    <property type="entry name" value="SECRETED PROTEIN-RELATED"/>
    <property type="match status" value="1"/>
</dbReference>
<keyword evidence="2" id="KW-0645">Protease</keyword>
<dbReference type="SUPFAM" id="SSF55486">
    <property type="entry name" value="Metalloproteases ('zincins'), catalytic domain"/>
    <property type="match status" value="1"/>
</dbReference>
<evidence type="ECO:0000313" key="3">
    <source>
        <dbReference type="Proteomes" id="UP000823772"/>
    </source>
</evidence>
<keyword evidence="2" id="KW-0482">Metalloprotease</keyword>
<dbReference type="InterPro" id="IPR008757">
    <property type="entry name" value="Peptidase_M6-like_domain"/>
</dbReference>
<dbReference type="Gene3D" id="2.60.40.10">
    <property type="entry name" value="Immunoglobulins"/>
    <property type="match status" value="1"/>
</dbReference>
<dbReference type="CDD" id="cd00063">
    <property type="entry name" value="FN3"/>
    <property type="match status" value="1"/>
</dbReference>
<evidence type="ECO:0000259" key="1">
    <source>
        <dbReference type="PROSITE" id="PS50853"/>
    </source>
</evidence>
<sequence>MSEYCKKLFLSGAMLLLLANICYALPVRHNRLTVNQPDGSSVTVLFQGDEFFKVTTTTDGAAVTLGDDGYLRYVIYEDGKRQETDYRVSDRNVPSSVISASKNIPFVELQENARERRRAYGELQRPYFMRTAETPVAAAERRLVKAVIILVEFSDVKFTEGDMAKFNALCSEEGYSYNGATGSIKDYFKAQFGDLADFQFDVFGTFTAPKPQSYYGGNDYSGNDAHPDELVAEACKGLDDQIDFSEYDLDGDGVCDFVFMFFAGNDEADNYMLYEDCIWSHAWVIDYYNPNLRLDGVRISNYACTSELRTNGYYGSQFTAIGSFCHEFSHTMGLMDAYDTDYNNDGNPASEALWGVTSLMDSGCYNNDCNTPPNYNAYEREMLGIATPTELQTGKMTLEPINESNRFLRIESDKKDEYFVIEYRKKEGWDAYLPTSGILAYHIDKSDNAAGRSYYYGRSLTAAERWPYNEVNAYPYHQCADLIEAGNSTSTQNTADVFFPGAKKVTMLSTETHGAYKSWSGKEVQYYLDNIEIEPSEDGASFILKDVNAPLIPIVIDYDLTVIGQTATLTWTADIEDPDAVAKVRLSFKDGEEISVQEPEADSVEFTGLEAGTAYTATIWYEKDGVEGSGYSVDFKTFESRSDFPYIYMDRQALTKGGSMKLRLINLQGEASVEWYFNGQAVADPDNFALDFSGEGRLEAHISYPDGREESIMTVIKLEN</sequence>
<dbReference type="PROSITE" id="PS50853">
    <property type="entry name" value="FN3"/>
    <property type="match status" value="1"/>
</dbReference>
<dbReference type="PANTHER" id="PTHR41775:SF1">
    <property type="entry name" value="PEPTIDASE M6-LIKE DOMAIN-CONTAINING PROTEIN"/>
    <property type="match status" value="1"/>
</dbReference>